<dbReference type="Gene3D" id="1.25.10.10">
    <property type="entry name" value="Leucine-rich Repeat Variant"/>
    <property type="match status" value="1"/>
</dbReference>
<organism evidence="1">
    <name type="scientific">Gongylonema pulchrum</name>
    <dbReference type="NCBI Taxonomy" id="637853"/>
    <lineage>
        <taxon>Eukaryota</taxon>
        <taxon>Metazoa</taxon>
        <taxon>Ecdysozoa</taxon>
        <taxon>Nematoda</taxon>
        <taxon>Chromadorea</taxon>
        <taxon>Rhabditida</taxon>
        <taxon>Spirurina</taxon>
        <taxon>Spiruromorpha</taxon>
        <taxon>Spiruroidea</taxon>
        <taxon>Gongylonematidae</taxon>
        <taxon>Gongylonema</taxon>
    </lineage>
</organism>
<reference evidence="1" key="1">
    <citation type="submission" date="2016-06" db="UniProtKB">
        <authorList>
            <consortium name="WormBaseParasite"/>
        </authorList>
    </citation>
    <scope>IDENTIFICATION</scope>
</reference>
<dbReference type="InterPro" id="IPR011989">
    <property type="entry name" value="ARM-like"/>
</dbReference>
<proteinExistence type="predicted"/>
<dbReference type="WBParaSite" id="GPUH_0002285701-mRNA-1">
    <property type="protein sequence ID" value="GPUH_0002285701-mRNA-1"/>
    <property type="gene ID" value="GPUH_0002285701"/>
</dbReference>
<sequence>LKAVADIVIPLLADPKRRVRLAAFELFAVLAQLFNGSTESLLKSVADFEQKHRAYGLFSAVKIRILRKTLPRIRSDGLIEYAIPLGLDVSLNRGWTSLKTDNLDYDWIMSGSCGSSSALSRQPSLLFMHFCCAALWQRYSAATASKNVYCREAVCVCVSVYSEATFISASRKAGRLNLWVYVPTPCAILSFEELSLAPPGSVGVIWVLVVAR</sequence>
<accession>A0A183EPD9</accession>
<evidence type="ECO:0000313" key="1">
    <source>
        <dbReference type="WBParaSite" id="GPUH_0002285701-mRNA-1"/>
    </source>
</evidence>
<name>A0A183EPD9_9BILA</name>
<protein>
    <submittedName>
        <fullName evidence="1">MMS19 nucleotide excision repair protein</fullName>
    </submittedName>
</protein>
<dbReference type="AlphaFoldDB" id="A0A183EPD9"/>